<evidence type="ECO:0000313" key="7">
    <source>
        <dbReference type="Proteomes" id="UP000001514"/>
    </source>
</evidence>
<name>D8SW04_SELML</name>
<dbReference type="InParanoid" id="D8SW04"/>
<dbReference type="Gene3D" id="3.40.50.880">
    <property type="match status" value="1"/>
</dbReference>
<evidence type="ECO:0000256" key="2">
    <source>
        <dbReference type="ARBA" id="ARBA00023239"/>
    </source>
</evidence>
<dbReference type="HOGENOM" id="CLU_070319_2_0_1"/>
<dbReference type="GO" id="GO:0019172">
    <property type="term" value="F:glyoxalase III activity"/>
    <property type="evidence" value="ECO:0000318"/>
    <property type="project" value="GO_Central"/>
</dbReference>
<organism evidence="7">
    <name type="scientific">Selaginella moellendorffii</name>
    <name type="common">Spikemoss</name>
    <dbReference type="NCBI Taxonomy" id="88036"/>
    <lineage>
        <taxon>Eukaryota</taxon>
        <taxon>Viridiplantae</taxon>
        <taxon>Streptophyta</taxon>
        <taxon>Embryophyta</taxon>
        <taxon>Tracheophyta</taxon>
        <taxon>Lycopodiopsida</taxon>
        <taxon>Selaginellales</taxon>
        <taxon>Selaginellaceae</taxon>
        <taxon>Selaginella</taxon>
    </lineage>
</organism>
<dbReference type="EMBL" id="GL377647">
    <property type="protein sequence ID" value="EFJ11408.1"/>
    <property type="molecule type" value="Genomic_DNA"/>
</dbReference>
<dbReference type="OMA" id="GEKTGFW"/>
<dbReference type="STRING" id="88036.D8SW04"/>
<dbReference type="GO" id="GO:0019243">
    <property type="term" value="P:methylglyoxal catabolic process to D-lactate via S-lactoyl-glutathione"/>
    <property type="evidence" value="ECO:0000318"/>
    <property type="project" value="GO_Central"/>
</dbReference>
<proteinExistence type="inferred from homology"/>
<gene>
    <name evidence="5" type="ORF">SELMODRAFT_162626</name>
    <name evidence="6" type="ORF">SELMODRAFT_183226</name>
</gene>
<dbReference type="EMBL" id="GL377707">
    <property type="protein sequence ID" value="EFJ06127.1"/>
    <property type="molecule type" value="Genomic_DNA"/>
</dbReference>
<dbReference type="KEGG" id="smo:SELMODRAFT_162626"/>
<evidence type="ECO:0000256" key="1">
    <source>
        <dbReference type="ARBA" id="ARBA00023016"/>
    </source>
</evidence>
<dbReference type="InterPro" id="IPR029062">
    <property type="entry name" value="Class_I_gatase-like"/>
</dbReference>
<dbReference type="PANTHER" id="PTHR48094:SF11">
    <property type="entry name" value="GLUTATHIONE-INDEPENDENT GLYOXALASE HSP31-RELATED"/>
    <property type="match status" value="1"/>
</dbReference>
<evidence type="ECO:0000313" key="6">
    <source>
        <dbReference type="EMBL" id="EFJ11408.1"/>
    </source>
</evidence>
<dbReference type="SUPFAM" id="SSF52317">
    <property type="entry name" value="Class I glutamine amidotransferase-like"/>
    <property type="match status" value="1"/>
</dbReference>
<dbReference type="InterPro" id="IPR002818">
    <property type="entry name" value="DJ-1/PfpI"/>
</dbReference>
<dbReference type="AlphaFoldDB" id="D8SW04"/>
<dbReference type="KEGG" id="smo:SELMODRAFT_183226"/>
<accession>D8SW04</accession>
<dbReference type="GO" id="GO:0005737">
    <property type="term" value="C:cytoplasm"/>
    <property type="evidence" value="ECO:0000318"/>
    <property type="project" value="GO_Central"/>
</dbReference>
<evidence type="ECO:0000259" key="4">
    <source>
        <dbReference type="Pfam" id="PF01965"/>
    </source>
</evidence>
<comment type="similarity">
    <text evidence="3">Belongs to the peptidase C56 family. HSP31-like subfamily.</text>
</comment>
<feature type="domain" description="DJ-1/PfpI" evidence="4">
    <location>
        <begin position="29"/>
        <end position="225"/>
    </location>
</feature>
<dbReference type="OrthoDB" id="543156at2759"/>
<sequence length="234" mass="25434">MAEKRVLFVCTSCDRFKAVDEKTGLWAEELAAPYYEFIEQGAKCDVASIKGGAIPLDPNSLAENYTTDHVKRFHQNEHGLKDKLEKSIAIKDAADTYDAIFLPGGHGVCFDFAENAELIALVEKFWADGKIVAAVCHGPVGLCGPLTPDGDPIVKGKKVTGFSNSEEAAVGKTDKVPYLLEDKLKKLGGRYESGSDWTPYAVADGRLITGQNPQSSLKTAQLVVEAFQNCRLSY</sequence>
<dbReference type="InterPro" id="IPR050325">
    <property type="entry name" value="Prot/Nucl_acid_deglycase"/>
</dbReference>
<dbReference type="Pfam" id="PF01965">
    <property type="entry name" value="DJ-1_PfpI"/>
    <property type="match status" value="1"/>
</dbReference>
<evidence type="ECO:0000256" key="3">
    <source>
        <dbReference type="ARBA" id="ARBA00038493"/>
    </source>
</evidence>
<dbReference type="eggNOG" id="ENOG502RZ3Y">
    <property type="taxonomic scope" value="Eukaryota"/>
</dbReference>
<dbReference type="CDD" id="cd03141">
    <property type="entry name" value="GATase1_Hsp31_like"/>
    <property type="match status" value="1"/>
</dbReference>
<evidence type="ECO:0000313" key="5">
    <source>
        <dbReference type="EMBL" id="EFJ06127.1"/>
    </source>
</evidence>
<keyword evidence="2" id="KW-0456">Lyase</keyword>
<dbReference type="PANTHER" id="PTHR48094">
    <property type="entry name" value="PROTEIN/NUCLEIC ACID DEGLYCASE DJ-1-RELATED"/>
    <property type="match status" value="1"/>
</dbReference>
<reference evidence="6 7" key="1">
    <citation type="journal article" date="2011" name="Science">
        <title>The Selaginella genome identifies genetic changes associated with the evolution of vascular plants.</title>
        <authorList>
            <person name="Banks J.A."/>
            <person name="Nishiyama T."/>
            <person name="Hasebe M."/>
            <person name="Bowman J.L."/>
            <person name="Gribskov M."/>
            <person name="dePamphilis C."/>
            <person name="Albert V.A."/>
            <person name="Aono N."/>
            <person name="Aoyama T."/>
            <person name="Ambrose B.A."/>
            <person name="Ashton N.W."/>
            <person name="Axtell M.J."/>
            <person name="Barker E."/>
            <person name="Barker M.S."/>
            <person name="Bennetzen J.L."/>
            <person name="Bonawitz N.D."/>
            <person name="Chapple C."/>
            <person name="Cheng C."/>
            <person name="Correa L.G."/>
            <person name="Dacre M."/>
            <person name="DeBarry J."/>
            <person name="Dreyer I."/>
            <person name="Elias M."/>
            <person name="Engstrom E.M."/>
            <person name="Estelle M."/>
            <person name="Feng L."/>
            <person name="Finet C."/>
            <person name="Floyd S.K."/>
            <person name="Frommer W.B."/>
            <person name="Fujita T."/>
            <person name="Gramzow L."/>
            <person name="Gutensohn M."/>
            <person name="Harholt J."/>
            <person name="Hattori M."/>
            <person name="Heyl A."/>
            <person name="Hirai T."/>
            <person name="Hiwatashi Y."/>
            <person name="Ishikawa M."/>
            <person name="Iwata M."/>
            <person name="Karol K.G."/>
            <person name="Koehler B."/>
            <person name="Kolukisaoglu U."/>
            <person name="Kubo M."/>
            <person name="Kurata T."/>
            <person name="Lalonde S."/>
            <person name="Li K."/>
            <person name="Li Y."/>
            <person name="Litt A."/>
            <person name="Lyons E."/>
            <person name="Manning G."/>
            <person name="Maruyama T."/>
            <person name="Michael T.P."/>
            <person name="Mikami K."/>
            <person name="Miyazaki S."/>
            <person name="Morinaga S."/>
            <person name="Murata T."/>
            <person name="Mueller-Roeber B."/>
            <person name="Nelson D.R."/>
            <person name="Obara M."/>
            <person name="Oguri Y."/>
            <person name="Olmstead R.G."/>
            <person name="Onodera N."/>
            <person name="Petersen B.L."/>
            <person name="Pils B."/>
            <person name="Prigge M."/>
            <person name="Rensing S.A."/>
            <person name="Riano-Pachon D.M."/>
            <person name="Roberts A.W."/>
            <person name="Sato Y."/>
            <person name="Scheller H.V."/>
            <person name="Schulz B."/>
            <person name="Schulz C."/>
            <person name="Shakirov E.V."/>
            <person name="Shibagaki N."/>
            <person name="Shinohara N."/>
            <person name="Shippen D.E."/>
            <person name="Soerensen I."/>
            <person name="Sotooka R."/>
            <person name="Sugimoto N."/>
            <person name="Sugita M."/>
            <person name="Sumikawa N."/>
            <person name="Tanurdzic M."/>
            <person name="Theissen G."/>
            <person name="Ulvskov P."/>
            <person name="Wakazuki S."/>
            <person name="Weng J.K."/>
            <person name="Willats W.W."/>
            <person name="Wipf D."/>
            <person name="Wolf P.G."/>
            <person name="Yang L."/>
            <person name="Zimmer A.D."/>
            <person name="Zhu Q."/>
            <person name="Mitros T."/>
            <person name="Hellsten U."/>
            <person name="Loque D."/>
            <person name="Otillar R."/>
            <person name="Salamov A."/>
            <person name="Schmutz J."/>
            <person name="Shapiro H."/>
            <person name="Lindquist E."/>
            <person name="Lucas S."/>
            <person name="Rokhsar D."/>
            <person name="Grigoriev I.V."/>
        </authorList>
    </citation>
    <scope>NUCLEOTIDE SEQUENCE [LARGE SCALE GENOMIC DNA]</scope>
</reference>
<protein>
    <recommendedName>
        <fullName evidence="4">DJ-1/PfpI domain-containing protein</fullName>
    </recommendedName>
</protein>
<dbReference type="Gramene" id="EFJ06127">
    <property type="protein sequence ID" value="EFJ06127"/>
    <property type="gene ID" value="SELMODRAFT_162626"/>
</dbReference>
<dbReference type="Proteomes" id="UP000001514">
    <property type="component" value="Unassembled WGS sequence"/>
</dbReference>
<keyword evidence="7" id="KW-1185">Reference proteome</keyword>
<keyword evidence="1" id="KW-0346">Stress response</keyword>
<dbReference type="Gramene" id="EFJ11408">
    <property type="protein sequence ID" value="EFJ11408"/>
    <property type="gene ID" value="SELMODRAFT_183226"/>
</dbReference>